<reference evidence="2" key="2">
    <citation type="submission" date="2017-02" db="UniProtKB">
        <authorList>
            <consortium name="WormBaseParasite"/>
        </authorList>
    </citation>
    <scope>IDENTIFICATION</scope>
</reference>
<protein>
    <submittedName>
        <fullName evidence="2">Uncharacterized protein</fullName>
    </submittedName>
</protein>
<proteinExistence type="predicted"/>
<sequence length="88" mass="9681">MNQVHGQQARVDKNAYAAESSTAACPEAQLFSGVIDGFEWVPSPRLGQADNVVSYPSCLHEQVFYRGFGCKCTCIVDTDRHLSSLQSR</sequence>
<keyword evidence="1" id="KW-1185">Reference proteome</keyword>
<dbReference type="WBParaSite" id="ACAC_0001199401-mRNA-1">
    <property type="protein sequence ID" value="ACAC_0001199401-mRNA-1"/>
    <property type="gene ID" value="ACAC_0001199401"/>
</dbReference>
<dbReference type="Proteomes" id="UP000035642">
    <property type="component" value="Unassembled WGS sequence"/>
</dbReference>
<name>A0A0K0DKG0_ANGCA</name>
<evidence type="ECO:0000313" key="2">
    <source>
        <dbReference type="WBParaSite" id="ACAC_0001199401-mRNA-1"/>
    </source>
</evidence>
<evidence type="ECO:0000313" key="1">
    <source>
        <dbReference type="Proteomes" id="UP000035642"/>
    </source>
</evidence>
<accession>A0A0K0DKG0</accession>
<dbReference type="AlphaFoldDB" id="A0A0K0DKG0"/>
<reference evidence="1" key="1">
    <citation type="submission" date="2012-09" db="EMBL/GenBank/DDBJ databases">
        <authorList>
            <person name="Martin A.A."/>
        </authorList>
    </citation>
    <scope>NUCLEOTIDE SEQUENCE</scope>
</reference>
<organism evidence="1 2">
    <name type="scientific">Angiostrongylus cantonensis</name>
    <name type="common">Rat lungworm</name>
    <dbReference type="NCBI Taxonomy" id="6313"/>
    <lineage>
        <taxon>Eukaryota</taxon>
        <taxon>Metazoa</taxon>
        <taxon>Ecdysozoa</taxon>
        <taxon>Nematoda</taxon>
        <taxon>Chromadorea</taxon>
        <taxon>Rhabditida</taxon>
        <taxon>Rhabditina</taxon>
        <taxon>Rhabditomorpha</taxon>
        <taxon>Strongyloidea</taxon>
        <taxon>Metastrongylidae</taxon>
        <taxon>Angiostrongylus</taxon>
    </lineage>
</organism>